<evidence type="ECO:0000313" key="1">
    <source>
        <dbReference type="EMBL" id="XAT63520.1"/>
    </source>
</evidence>
<dbReference type="Proteomes" id="UP001492541">
    <property type="component" value="Chromosome"/>
</dbReference>
<gene>
    <name evidence="1" type="ORF">LPQ35_09715</name>
</gene>
<proteinExistence type="predicted"/>
<dbReference type="RefSeq" id="WP_193807374.1">
    <property type="nucleotide sequence ID" value="NZ_CP087714.1"/>
</dbReference>
<evidence type="ECO:0000313" key="2">
    <source>
        <dbReference type="Proteomes" id="UP001492541"/>
    </source>
</evidence>
<protein>
    <submittedName>
        <fullName evidence="1">Uncharacterized protein</fullName>
    </submittedName>
</protein>
<dbReference type="EMBL" id="CP087714">
    <property type="protein sequence ID" value="XAT63520.1"/>
    <property type="molecule type" value="Genomic_DNA"/>
</dbReference>
<keyword evidence="2" id="KW-1185">Reference proteome</keyword>
<dbReference type="GeneID" id="90449971"/>
<accession>A0ABZ3H1T8</accession>
<sequence length="156" mass="17374">MFRELVNEIITLLRNNIPDPNTARANAGKNWIYPDFPHEKATMPRISVVYIGHSEPDFYGVNGGTALLYPLRYEISVWVRRGETFTVGNEELGGGALLDYLADQVINVIESNAFSMTNVVVAKCVGGGSIVIEEQNTGILRKPLEFTFYYLKQSGV</sequence>
<organism evidence="1 2">
    <name type="scientific">Geoglobus acetivorans</name>
    <dbReference type="NCBI Taxonomy" id="565033"/>
    <lineage>
        <taxon>Archaea</taxon>
        <taxon>Methanobacteriati</taxon>
        <taxon>Methanobacteriota</taxon>
        <taxon>Archaeoglobi</taxon>
        <taxon>Archaeoglobales</taxon>
        <taxon>Archaeoglobaceae</taxon>
        <taxon>Geoglobus</taxon>
    </lineage>
</organism>
<name>A0ABZ3H1T8_GEOAI</name>
<reference evidence="1 2" key="1">
    <citation type="submission" date="2021-11" db="EMBL/GenBank/DDBJ databases">
        <title>Whole genome of Geoglobus acetivorans.</title>
        <authorList>
            <person name="Liu D."/>
        </authorList>
    </citation>
    <scope>NUCLEOTIDE SEQUENCE [LARGE SCALE GENOMIC DNA]</scope>
    <source>
        <strain evidence="1 2">SBH6</strain>
    </source>
</reference>